<feature type="domain" description="Phytotoxin PcF" evidence="2">
    <location>
        <begin position="25"/>
        <end position="67"/>
    </location>
</feature>
<dbReference type="Proteomes" id="UP000434957">
    <property type="component" value="Unassembled WGS sequence"/>
</dbReference>
<gene>
    <name evidence="4" type="ORF">PR001_g21578</name>
    <name evidence="3" type="ORF">PR002_g22066</name>
    <name evidence="5" type="ORF">PR003_g22723</name>
</gene>
<dbReference type="InterPro" id="IPR018570">
    <property type="entry name" value="Phytotoxin_PcF"/>
</dbReference>
<evidence type="ECO:0000313" key="3">
    <source>
        <dbReference type="EMBL" id="KAE8987386.1"/>
    </source>
</evidence>
<sequence length="70" mass="7305">MNFKTCFALVLAAVVATAVSADDSPLYCQAVGCPTLYSEVNLAVSQQCRNEGNTGEAFHSCCVTKCGAPK</sequence>
<organism evidence="5 7">
    <name type="scientific">Phytophthora rubi</name>
    <dbReference type="NCBI Taxonomy" id="129364"/>
    <lineage>
        <taxon>Eukaryota</taxon>
        <taxon>Sar</taxon>
        <taxon>Stramenopiles</taxon>
        <taxon>Oomycota</taxon>
        <taxon>Peronosporomycetes</taxon>
        <taxon>Peronosporales</taxon>
        <taxon>Peronosporaceae</taxon>
        <taxon>Phytophthora</taxon>
    </lineage>
</organism>
<dbReference type="AlphaFoldDB" id="A0A6A4D1Y9"/>
<feature type="chain" id="PRO_5033524837" description="Phytotoxin PcF domain-containing protein" evidence="1">
    <location>
        <begin position="22"/>
        <end position="70"/>
    </location>
</feature>
<dbReference type="EMBL" id="QXFT01002293">
    <property type="protein sequence ID" value="KAE9300581.1"/>
    <property type="molecule type" value="Genomic_DNA"/>
</dbReference>
<feature type="signal peptide" evidence="1">
    <location>
        <begin position="1"/>
        <end position="21"/>
    </location>
</feature>
<evidence type="ECO:0000313" key="6">
    <source>
        <dbReference type="Proteomes" id="UP000429607"/>
    </source>
</evidence>
<name>A0A6A4D1Y9_9STRA</name>
<keyword evidence="1" id="KW-0732">Signal</keyword>
<dbReference type="EMBL" id="QXFU01002318">
    <property type="protein sequence ID" value="KAE8987386.1"/>
    <property type="molecule type" value="Genomic_DNA"/>
</dbReference>
<evidence type="ECO:0000313" key="8">
    <source>
        <dbReference type="Proteomes" id="UP000435112"/>
    </source>
</evidence>
<proteinExistence type="predicted"/>
<dbReference type="Proteomes" id="UP000435112">
    <property type="component" value="Unassembled WGS sequence"/>
</dbReference>
<dbReference type="Pfam" id="PF09461">
    <property type="entry name" value="PcF"/>
    <property type="match status" value="1"/>
</dbReference>
<protein>
    <recommendedName>
        <fullName evidence="2">Phytotoxin PcF domain-containing protein</fullName>
    </recommendedName>
</protein>
<dbReference type="EMBL" id="QXFV01002274">
    <property type="protein sequence ID" value="KAE8990149.1"/>
    <property type="molecule type" value="Genomic_DNA"/>
</dbReference>
<evidence type="ECO:0000259" key="2">
    <source>
        <dbReference type="Pfam" id="PF09461"/>
    </source>
</evidence>
<accession>A0A6A4D1Y9</accession>
<evidence type="ECO:0000313" key="4">
    <source>
        <dbReference type="EMBL" id="KAE8990149.1"/>
    </source>
</evidence>
<evidence type="ECO:0000313" key="7">
    <source>
        <dbReference type="Proteomes" id="UP000434957"/>
    </source>
</evidence>
<evidence type="ECO:0000256" key="1">
    <source>
        <dbReference type="SAM" id="SignalP"/>
    </source>
</evidence>
<dbReference type="OrthoDB" id="110947at2759"/>
<reference evidence="5 7" key="1">
    <citation type="submission" date="2018-08" db="EMBL/GenBank/DDBJ databases">
        <title>Genomic investigation of the strawberry pathogen Phytophthora fragariae indicates pathogenicity is determined by transcriptional variation in three key races.</title>
        <authorList>
            <person name="Adams T.M."/>
            <person name="Armitage A.D."/>
            <person name="Sobczyk M.K."/>
            <person name="Bates H.J."/>
            <person name="Dunwell J.M."/>
            <person name="Nellist C.F."/>
            <person name="Harrison R.J."/>
        </authorList>
    </citation>
    <scope>NUCLEOTIDE SEQUENCE [LARGE SCALE GENOMIC DNA]</scope>
    <source>
        <strain evidence="4 6">SCRP249</strain>
        <strain evidence="3 8">SCRP324</strain>
        <strain evidence="5 7">SCRP333</strain>
    </source>
</reference>
<dbReference type="Gene3D" id="6.10.140.540">
    <property type="match status" value="1"/>
</dbReference>
<comment type="caution">
    <text evidence="5">The sequence shown here is derived from an EMBL/GenBank/DDBJ whole genome shotgun (WGS) entry which is preliminary data.</text>
</comment>
<dbReference type="Proteomes" id="UP000429607">
    <property type="component" value="Unassembled WGS sequence"/>
</dbReference>
<keyword evidence="7" id="KW-1185">Reference proteome</keyword>
<evidence type="ECO:0000313" key="5">
    <source>
        <dbReference type="EMBL" id="KAE9300581.1"/>
    </source>
</evidence>